<dbReference type="InterPro" id="IPR012334">
    <property type="entry name" value="Pectin_lyas_fold"/>
</dbReference>
<comment type="caution">
    <text evidence="1">The sequence shown here is derived from an EMBL/GenBank/DDBJ whole genome shotgun (WGS) entry which is preliminary data.</text>
</comment>
<proteinExistence type="predicted"/>
<organism evidence="1 2">
    <name type="scientific">Neiella litorisoli</name>
    <dbReference type="NCBI Taxonomy" id="2771431"/>
    <lineage>
        <taxon>Bacteria</taxon>
        <taxon>Pseudomonadati</taxon>
        <taxon>Pseudomonadota</taxon>
        <taxon>Gammaproteobacteria</taxon>
        <taxon>Alteromonadales</taxon>
        <taxon>Echinimonadaceae</taxon>
        <taxon>Neiella</taxon>
    </lineage>
</organism>
<dbReference type="InterPro" id="IPR011050">
    <property type="entry name" value="Pectin_lyase_fold/virulence"/>
</dbReference>
<reference evidence="1" key="1">
    <citation type="submission" date="2020-09" db="EMBL/GenBank/DDBJ databases">
        <title>A novel bacterium of genus Neiella, isolated from South China Sea.</title>
        <authorList>
            <person name="Huang H."/>
            <person name="Mo K."/>
            <person name="Hu Y."/>
        </authorList>
    </citation>
    <scope>NUCLEOTIDE SEQUENCE</scope>
    <source>
        <strain evidence="1">HB171785</strain>
    </source>
</reference>
<dbReference type="Gene3D" id="2.160.20.10">
    <property type="entry name" value="Single-stranded right-handed beta-helix, Pectin lyase-like"/>
    <property type="match status" value="1"/>
</dbReference>
<protein>
    <submittedName>
        <fullName evidence="1">Right-handed parallel beta-helix repeat-containing protein</fullName>
    </submittedName>
</protein>
<dbReference type="SUPFAM" id="SSF51126">
    <property type="entry name" value="Pectin lyase-like"/>
    <property type="match status" value="1"/>
</dbReference>
<keyword evidence="2" id="KW-1185">Reference proteome</keyword>
<dbReference type="RefSeq" id="WP_191145640.1">
    <property type="nucleotide sequence ID" value="NZ_JACXAF010000019.1"/>
</dbReference>
<name>A0A8J6UGQ8_9GAMM</name>
<dbReference type="AlphaFoldDB" id="A0A8J6UGQ8"/>
<evidence type="ECO:0000313" key="1">
    <source>
        <dbReference type="EMBL" id="MBD1390571.1"/>
    </source>
</evidence>
<dbReference type="EMBL" id="JACXAF010000019">
    <property type="protein sequence ID" value="MBD1390571.1"/>
    <property type="molecule type" value="Genomic_DNA"/>
</dbReference>
<accession>A0A8J6UGQ8</accession>
<gene>
    <name evidence="1" type="ORF">IC617_14125</name>
</gene>
<evidence type="ECO:0000313" key="2">
    <source>
        <dbReference type="Proteomes" id="UP000638014"/>
    </source>
</evidence>
<dbReference type="Proteomes" id="UP000638014">
    <property type="component" value="Unassembled WGS sequence"/>
</dbReference>
<sequence>MMNAPVSRFWHWLTTNPRATGLAVIGGLLLLAASAIAAHSLKFDDHTPVNRNDWRYGADASRSQVKKQFSQPQLIPPEQFDTINVSTAPQLIAAIAQANAKGGQVAIYLASGEYVLAKTLHITADNVWLLSQSANPYQVVLRGLGMKATEGVHNLITVSADHFALDGVTLTDSPNHLIQIAAERGASFAVMRNCIFQDSYEQMIKVSYDQHKRPDKLSYGGVVEHSIFQYTQGLAPNFYTGGIDALGALEWRVEDNVFRDIASPDKHIAQHAIHFWVNSADNLIRNNLLIDNDRAIGFGMVQSQRRTDTLKYFNQGGRIEGNLIYHADNGDPYGDTGIVLEASPDTVINNNAILLEHSYPRAIEYRFVETQNVLVADNAANKMIRSRNGGQARLVNNTENLSYADFVERLQLQLSRLNIETLYQPIER</sequence>